<feature type="compositionally biased region" description="Polar residues" evidence="1">
    <location>
        <begin position="118"/>
        <end position="130"/>
    </location>
</feature>
<dbReference type="Proteomes" id="UP001291623">
    <property type="component" value="Unassembled WGS sequence"/>
</dbReference>
<dbReference type="EMBL" id="JAVYJV010000008">
    <property type="protein sequence ID" value="KAK4364092.1"/>
    <property type="molecule type" value="Genomic_DNA"/>
</dbReference>
<evidence type="ECO:0000313" key="2">
    <source>
        <dbReference type="EMBL" id="KAK4364092.1"/>
    </source>
</evidence>
<organism evidence="2 3">
    <name type="scientific">Anisodus tanguticus</name>
    <dbReference type="NCBI Taxonomy" id="243964"/>
    <lineage>
        <taxon>Eukaryota</taxon>
        <taxon>Viridiplantae</taxon>
        <taxon>Streptophyta</taxon>
        <taxon>Embryophyta</taxon>
        <taxon>Tracheophyta</taxon>
        <taxon>Spermatophyta</taxon>
        <taxon>Magnoliopsida</taxon>
        <taxon>eudicotyledons</taxon>
        <taxon>Gunneridae</taxon>
        <taxon>Pentapetalae</taxon>
        <taxon>asterids</taxon>
        <taxon>lamiids</taxon>
        <taxon>Solanales</taxon>
        <taxon>Solanaceae</taxon>
        <taxon>Solanoideae</taxon>
        <taxon>Hyoscyameae</taxon>
        <taxon>Anisodus</taxon>
    </lineage>
</organism>
<keyword evidence="3" id="KW-1185">Reference proteome</keyword>
<evidence type="ECO:0000256" key="1">
    <source>
        <dbReference type="SAM" id="MobiDB-lite"/>
    </source>
</evidence>
<accession>A0AAE1S6I3</accession>
<name>A0AAE1S6I3_9SOLA</name>
<gene>
    <name evidence="2" type="ORF">RND71_015450</name>
</gene>
<reference evidence="2" key="1">
    <citation type="submission" date="2023-12" db="EMBL/GenBank/DDBJ databases">
        <title>Genome assembly of Anisodus tanguticus.</title>
        <authorList>
            <person name="Wang Y.-J."/>
        </authorList>
    </citation>
    <scope>NUCLEOTIDE SEQUENCE</scope>
    <source>
        <strain evidence="2">KB-2021</strain>
        <tissue evidence="2">Leaf</tissue>
    </source>
</reference>
<sequence>MLPMRLKVIDGRYKAAKNEFKSIVHDSNTTEEFEHRWGYPHMTNEYKKYKELMTYFDEACNIALDSDIMVQFSRSKLFDLLNDLSNFDHNMIQEVMQNGVTLSENSENDHIPNPTPNPVQNEGNDHIPNSTPNPVPNGPSPNFVDPEVHRSHGRPKKIRYKPPIEVLCSSFGGRGV</sequence>
<dbReference type="AlphaFoldDB" id="A0AAE1S6I3"/>
<evidence type="ECO:0000313" key="3">
    <source>
        <dbReference type="Proteomes" id="UP001291623"/>
    </source>
</evidence>
<protein>
    <submittedName>
        <fullName evidence="2">Uncharacterized protein</fullName>
    </submittedName>
</protein>
<proteinExistence type="predicted"/>
<comment type="caution">
    <text evidence="2">The sequence shown here is derived from an EMBL/GenBank/DDBJ whole genome shotgun (WGS) entry which is preliminary data.</text>
</comment>
<feature type="region of interest" description="Disordered" evidence="1">
    <location>
        <begin position="104"/>
        <end position="155"/>
    </location>
</feature>